<dbReference type="InterPro" id="IPR025789">
    <property type="entry name" value="DOT1_dom"/>
</dbReference>
<dbReference type="InterPro" id="IPR029063">
    <property type="entry name" value="SAM-dependent_MTases_sf"/>
</dbReference>
<evidence type="ECO:0000256" key="12">
    <source>
        <dbReference type="ARBA" id="ARBA00029821"/>
    </source>
</evidence>
<evidence type="ECO:0000256" key="15">
    <source>
        <dbReference type="PIRSR" id="PIRSR017570-1"/>
    </source>
</evidence>
<feature type="binding site" evidence="15">
    <location>
        <begin position="431"/>
        <end position="440"/>
    </location>
    <ligand>
        <name>S-adenosyl-L-methionine</name>
        <dbReference type="ChEBI" id="CHEBI:59789"/>
    </ligand>
</feature>
<dbReference type="GO" id="GO:0042393">
    <property type="term" value="F:histone binding"/>
    <property type="evidence" value="ECO:0007669"/>
    <property type="project" value="InterPro"/>
</dbReference>
<feature type="binding site" evidence="15">
    <location>
        <begin position="495"/>
        <end position="496"/>
    </location>
    <ligand>
        <name>S-adenosyl-L-methionine</name>
        <dbReference type="ChEBI" id="CHEBI:59789"/>
    </ligand>
</feature>
<dbReference type="AlphaFoldDB" id="A0A1G4MG29"/>
<organism evidence="18 19">
    <name type="scientific">Lachancea fermentati</name>
    <name type="common">Zygosaccharomyces fermentati</name>
    <dbReference type="NCBI Taxonomy" id="4955"/>
    <lineage>
        <taxon>Eukaryota</taxon>
        <taxon>Fungi</taxon>
        <taxon>Dikarya</taxon>
        <taxon>Ascomycota</taxon>
        <taxon>Saccharomycotina</taxon>
        <taxon>Saccharomycetes</taxon>
        <taxon>Saccharomycetales</taxon>
        <taxon>Saccharomycetaceae</taxon>
        <taxon>Lachancea</taxon>
    </lineage>
</organism>
<comment type="function">
    <text evidence="14">Histone methyltransferase that specifically trimethylates histone H3 to form H3K79me3. This methylation is required for telomere silencing and for the pachytene checkpoint during the meiotic cell cycle by allowing the recruitment of RAD9 to double strand breaks. Nucleosomes are preferred as substrate compared to free histone.</text>
</comment>
<keyword evidence="7" id="KW-0677">Repeat</keyword>
<dbReference type="GO" id="GO:0005634">
    <property type="term" value="C:nucleus"/>
    <property type="evidence" value="ECO:0007669"/>
    <property type="project" value="UniProtKB-SubCell"/>
</dbReference>
<evidence type="ECO:0000256" key="1">
    <source>
        <dbReference type="ARBA" id="ARBA00004123"/>
    </source>
</evidence>
<feature type="compositionally biased region" description="Polar residues" evidence="16">
    <location>
        <begin position="110"/>
        <end position="126"/>
    </location>
</feature>
<keyword evidence="9 14" id="KW-0805">Transcription regulation</keyword>
<evidence type="ECO:0000256" key="14">
    <source>
        <dbReference type="PIRNR" id="PIRNR017570"/>
    </source>
</evidence>
<keyword evidence="6 14" id="KW-0949">S-adenosyl-L-methionine</keyword>
<dbReference type="GO" id="GO:0000781">
    <property type="term" value="C:chromosome, telomeric region"/>
    <property type="evidence" value="ECO:0007669"/>
    <property type="project" value="GOC"/>
</dbReference>
<feature type="compositionally biased region" description="Low complexity" evidence="16">
    <location>
        <begin position="9"/>
        <end position="21"/>
    </location>
</feature>
<reference evidence="19" key="1">
    <citation type="submission" date="2016-03" db="EMBL/GenBank/DDBJ databases">
        <authorList>
            <person name="Devillers H."/>
        </authorList>
    </citation>
    <scope>NUCLEOTIDE SEQUENCE [LARGE SCALE GENOMIC DNA]</scope>
</reference>
<feature type="region of interest" description="Disordered" evidence="16">
    <location>
        <begin position="1"/>
        <end position="78"/>
    </location>
</feature>
<keyword evidence="10 14" id="KW-0804">Transcription</keyword>
<evidence type="ECO:0000256" key="2">
    <source>
        <dbReference type="ARBA" id="ARBA00012190"/>
    </source>
</evidence>
<evidence type="ECO:0000313" key="18">
    <source>
        <dbReference type="EMBL" id="SCW02790.1"/>
    </source>
</evidence>
<feature type="region of interest" description="Disordered" evidence="16">
    <location>
        <begin position="110"/>
        <end position="197"/>
    </location>
</feature>
<comment type="subcellular location">
    <subcellularLocation>
        <location evidence="1 14">Nucleus</location>
    </subcellularLocation>
</comment>
<comment type="catalytic activity">
    <reaction evidence="13 14">
        <text>L-lysyl(79)-[histone H3] + 3 S-adenosyl-L-methionine = N(6),N(6),N(6)-trimethyl-L-lysyl(79)-[histone H3] + 3 S-adenosyl-L-homocysteine + 3 H(+)</text>
        <dbReference type="Rhea" id="RHEA:60328"/>
        <dbReference type="Rhea" id="RHEA-COMP:15549"/>
        <dbReference type="Rhea" id="RHEA-COMP:15552"/>
        <dbReference type="ChEBI" id="CHEBI:15378"/>
        <dbReference type="ChEBI" id="CHEBI:29969"/>
        <dbReference type="ChEBI" id="CHEBI:57856"/>
        <dbReference type="ChEBI" id="CHEBI:59789"/>
        <dbReference type="ChEBI" id="CHEBI:61961"/>
        <dbReference type="EC" id="2.1.1.360"/>
    </reaction>
</comment>
<proteinExistence type="inferred from homology"/>
<dbReference type="PANTHER" id="PTHR21451">
    <property type="entry name" value="HISTONE H3 METHYLTRANSFERASE"/>
    <property type="match status" value="1"/>
</dbReference>
<comment type="similarity">
    <text evidence="14">Belongs to the class I-like SAM-binding methyltransferase superfamily. DOT1 family.</text>
</comment>
<dbReference type="OrthoDB" id="443402at2759"/>
<sequence length="618" mass="70719">MATRESSSEDSLFSPSSTSSSTITQFHGDQGDQPALQKPSTNGAHNVQHERTRPKNGGDGDIENHPTSNSDLKNVDAPKPKKQLLKLLNDAYKYSSYVEYSLPTSFLRSRAKPTNTNDDQVQINDVSSKDVDNRRKRAANGNGRGNKKLGIKDVSGAETQNHKPKYTSSNNITAKERKRRKGIQELNSKEGRKKKLHLSDEEILRTAEPVTEKAVQEQQDVDEPTLTDQTSEMIPLLYDLFDFEYLEKTTKYDGTIRPSTVLDHHHHVNAERVRLKSILFPDYEEEYVVDFRADNSKYNPMLEIAKLIENTVRVYLPAKYFENARKTIVKPLNTSFDNADQETFIKCVVAYNEFVSKLSRQEILEHLRTVREVPRAFFHDLLHIVYTRVIHPQVGKLRNYEAFSNYVYGELLPNFLSKVYTQCGLKPDHIFMDLGSGVGNCVIQAALEFGCTLSFGCEIMPNASLLTEAQCEELKQRCRLLGLNLPPLEFSLRKSFIDNKRVNELLAKCDVLLVNNFIFDAEMNKHVESIIQNLKPGCKIITLKNLRPRGYTINFDDVGNILNRLRVQRFDLEEESVSWTHRGGEYFISTVEVDIDESIFTTYSKGRVRTNKRVKYTR</sequence>
<evidence type="ECO:0000256" key="4">
    <source>
        <dbReference type="ARBA" id="ARBA00022603"/>
    </source>
</evidence>
<evidence type="ECO:0000256" key="3">
    <source>
        <dbReference type="ARBA" id="ARBA00020987"/>
    </source>
</evidence>
<feature type="compositionally biased region" description="Basic and acidic residues" evidence="16">
    <location>
        <begin position="47"/>
        <end position="64"/>
    </location>
</feature>
<feature type="domain" description="DOT1" evidence="17">
    <location>
        <begin position="291"/>
        <end position="604"/>
    </location>
</feature>
<name>A0A1G4MG29_LACFM</name>
<dbReference type="PANTHER" id="PTHR21451:SF0">
    <property type="entry name" value="HISTONE-LYSINE N-METHYLTRANSFERASE, H3 LYSINE-79 SPECIFIC"/>
    <property type="match status" value="1"/>
</dbReference>
<evidence type="ECO:0000256" key="11">
    <source>
        <dbReference type="ARBA" id="ARBA00023242"/>
    </source>
</evidence>
<evidence type="ECO:0000256" key="10">
    <source>
        <dbReference type="ARBA" id="ARBA00023163"/>
    </source>
</evidence>
<accession>A0A1G4MG29</accession>
<dbReference type="STRING" id="4955.A0A1G4MG29"/>
<keyword evidence="11 14" id="KW-0539">Nucleus</keyword>
<dbReference type="PROSITE" id="PS51569">
    <property type="entry name" value="DOT1"/>
    <property type="match status" value="1"/>
</dbReference>
<keyword evidence="5 14" id="KW-0808">Transferase</keyword>
<protein>
    <recommendedName>
        <fullName evidence="3 14">Histone-lysine N-methyltransferase, H3 lysine-79 specific</fullName>
        <ecNumber evidence="2 14">2.1.1.360</ecNumber>
    </recommendedName>
    <alternativeName>
        <fullName evidence="12 14">Histone H3-K79 methyltransferase</fullName>
    </alternativeName>
</protein>
<dbReference type="PIRSF" id="PIRSF017570">
    <property type="entry name" value="Histone_H3-K79_MeTrfase"/>
    <property type="match status" value="1"/>
</dbReference>
<dbReference type="GO" id="GO:0000077">
    <property type="term" value="P:DNA damage checkpoint signaling"/>
    <property type="evidence" value="ECO:0007669"/>
    <property type="project" value="InterPro"/>
</dbReference>
<dbReference type="Pfam" id="PF08123">
    <property type="entry name" value="DOT1"/>
    <property type="match status" value="1"/>
</dbReference>
<dbReference type="FunFam" id="3.40.50.150:FF:000033">
    <property type="entry name" value="Histone-lysine N-methyltransferase, H3 lysine-79 specific"/>
    <property type="match status" value="1"/>
</dbReference>
<dbReference type="GO" id="GO:0032259">
    <property type="term" value="P:methylation"/>
    <property type="evidence" value="ECO:0007669"/>
    <property type="project" value="UniProtKB-KW"/>
</dbReference>
<dbReference type="Gene3D" id="3.40.50.150">
    <property type="entry name" value="Vaccinia Virus protein VP39"/>
    <property type="match status" value="1"/>
</dbReference>
<feature type="binding site" evidence="15">
    <location>
        <position position="458"/>
    </location>
    <ligand>
        <name>S-adenosyl-L-methionine</name>
        <dbReference type="ChEBI" id="CHEBI:59789"/>
    </ligand>
</feature>
<dbReference type="GO" id="GO:0031509">
    <property type="term" value="P:subtelomeric heterochromatin formation"/>
    <property type="evidence" value="ECO:0007669"/>
    <property type="project" value="InterPro"/>
</dbReference>
<evidence type="ECO:0000256" key="8">
    <source>
        <dbReference type="ARBA" id="ARBA00022853"/>
    </source>
</evidence>
<keyword evidence="8 14" id="KW-0156">Chromatin regulator</keyword>
<evidence type="ECO:0000313" key="19">
    <source>
        <dbReference type="Proteomes" id="UP000190831"/>
    </source>
</evidence>
<evidence type="ECO:0000256" key="16">
    <source>
        <dbReference type="SAM" id="MobiDB-lite"/>
    </source>
</evidence>
<dbReference type="EC" id="2.1.1.360" evidence="2 14"/>
<dbReference type="EMBL" id="LT598490">
    <property type="protein sequence ID" value="SCW02790.1"/>
    <property type="molecule type" value="Genomic_DNA"/>
</dbReference>
<evidence type="ECO:0000256" key="13">
    <source>
        <dbReference type="ARBA" id="ARBA00047770"/>
    </source>
</evidence>
<dbReference type="InterPro" id="IPR030445">
    <property type="entry name" value="H3-K79_meTrfase"/>
</dbReference>
<dbReference type="InterPro" id="IPR021162">
    <property type="entry name" value="Dot1"/>
</dbReference>
<dbReference type="GO" id="GO:0140956">
    <property type="term" value="F:histone H3K79 trimethyltransferase activity"/>
    <property type="evidence" value="ECO:0007669"/>
    <property type="project" value="UniProtKB-EC"/>
</dbReference>
<evidence type="ECO:0000256" key="5">
    <source>
        <dbReference type="ARBA" id="ARBA00022679"/>
    </source>
</evidence>
<evidence type="ECO:0000256" key="9">
    <source>
        <dbReference type="ARBA" id="ARBA00023015"/>
    </source>
</evidence>
<keyword evidence="19" id="KW-1185">Reference proteome</keyword>
<evidence type="ECO:0000259" key="17">
    <source>
        <dbReference type="PROSITE" id="PS51569"/>
    </source>
</evidence>
<evidence type="ECO:0000256" key="7">
    <source>
        <dbReference type="ARBA" id="ARBA00022737"/>
    </source>
</evidence>
<dbReference type="Gene3D" id="1.10.260.170">
    <property type="match status" value="1"/>
</dbReference>
<dbReference type="Proteomes" id="UP000190831">
    <property type="component" value="Chromosome F"/>
</dbReference>
<dbReference type="GO" id="GO:0006281">
    <property type="term" value="P:DNA repair"/>
    <property type="evidence" value="ECO:0007669"/>
    <property type="project" value="InterPro"/>
</dbReference>
<dbReference type="GO" id="GO:0000786">
    <property type="term" value="C:nucleosome"/>
    <property type="evidence" value="ECO:0007669"/>
    <property type="project" value="InterPro"/>
</dbReference>
<keyword evidence="4 14" id="KW-0489">Methyltransferase</keyword>
<evidence type="ECO:0000256" key="6">
    <source>
        <dbReference type="ARBA" id="ARBA00022691"/>
    </source>
</evidence>
<dbReference type="SUPFAM" id="SSF53335">
    <property type="entry name" value="S-adenosyl-L-methionine-dependent methyltransferases"/>
    <property type="match status" value="1"/>
</dbReference>
<gene>
    <name evidence="18" type="ORF">LAFE_0F14334G</name>
</gene>
<feature type="binding site" evidence="15">
    <location>
        <begin position="408"/>
        <end position="411"/>
    </location>
    <ligand>
        <name>S-adenosyl-L-methionine</name>
        <dbReference type="ChEBI" id="CHEBI:59789"/>
    </ligand>
</feature>